<evidence type="ECO:0000256" key="5">
    <source>
        <dbReference type="SAM" id="Phobius"/>
    </source>
</evidence>
<dbReference type="EMBL" id="NNSR01000046">
    <property type="protein sequence ID" value="PKD30559.1"/>
    <property type="molecule type" value="Genomic_DNA"/>
</dbReference>
<dbReference type="InterPro" id="IPR051201">
    <property type="entry name" value="Chloro_Bact_Ser_Proteases"/>
</dbReference>
<keyword evidence="5" id="KW-0472">Membrane</keyword>
<dbReference type="InterPro" id="IPR001940">
    <property type="entry name" value="Peptidase_S1C"/>
</dbReference>
<keyword evidence="5" id="KW-1133">Transmembrane helix</keyword>
<sequence length="567" mass="59137">MNDNFENNNNGYDGYSSDNNTADNNYQDIHSSSDSQSASTAENTESSYEWNTNSTSGVNSGEYRHSYINGNNENASHNPNRYENAYSSNTASGTSSQNYSSDSYGSQYSSNPYSSQQTNNYSYGNPSQNPYGSQSGSPYANQQYSAPKAKKVKVKKPKKPKKPASKGFVAAMLVAAIILGGGAGFGGSMLASSLNNNSSSSVNIKQASANSTSTTSNAALSGTTSQIVKKTADSVVEIATESVVTGGFAQQYVQQGAGSGVIISEDGYIITNHHVIEGAENITVTLRDGATSYKAKLIGSDEDNDIALLKIDATGLSAATMGNSSDLAVGDYVVAIGNPLGQLGGTVTDGIISALARQVTVEGKSMTLLQHNAQISPGNSGGGLFNSNGELIGIVNAKDSATEVEGIAFAIPINNVLDIIDDLKTYGYVKGKVDLGMELTDITSDDSAFYYGLSNTGCYVLSVTSGSNAEKAGFMRGDMITAVNGTSVSSKSDIETALKDSKVGDTVTFTVTRSGKTANLKLTLAEYSPSGSSSTGNSNTQNKSSQSQGKSSDNSDSDSIWNYMFGQ</sequence>
<dbReference type="SUPFAM" id="SSF50156">
    <property type="entry name" value="PDZ domain-like"/>
    <property type="match status" value="1"/>
</dbReference>
<feature type="compositionally biased region" description="Basic residues" evidence="4">
    <location>
        <begin position="148"/>
        <end position="163"/>
    </location>
</feature>
<dbReference type="Pfam" id="PF13365">
    <property type="entry name" value="Trypsin_2"/>
    <property type="match status" value="1"/>
</dbReference>
<keyword evidence="8" id="KW-1185">Reference proteome</keyword>
<organism evidence="7 8">
    <name type="scientific">Ruminococcus bromii</name>
    <dbReference type="NCBI Taxonomy" id="40518"/>
    <lineage>
        <taxon>Bacteria</taxon>
        <taxon>Bacillati</taxon>
        <taxon>Bacillota</taxon>
        <taxon>Clostridia</taxon>
        <taxon>Eubacteriales</taxon>
        <taxon>Oscillospiraceae</taxon>
        <taxon>Ruminococcus</taxon>
    </lineage>
</organism>
<dbReference type="InterPro" id="IPR036034">
    <property type="entry name" value="PDZ_sf"/>
</dbReference>
<comment type="similarity">
    <text evidence="1">Belongs to the peptidase S1C family.</text>
</comment>
<dbReference type="GO" id="GO:0006508">
    <property type="term" value="P:proteolysis"/>
    <property type="evidence" value="ECO:0007669"/>
    <property type="project" value="UniProtKB-KW"/>
</dbReference>
<evidence type="ECO:0000259" key="6">
    <source>
        <dbReference type="PROSITE" id="PS50106"/>
    </source>
</evidence>
<evidence type="ECO:0000256" key="2">
    <source>
        <dbReference type="ARBA" id="ARBA00022670"/>
    </source>
</evidence>
<dbReference type="CDD" id="cd06779">
    <property type="entry name" value="cpPDZ_Deg_HtrA-like"/>
    <property type="match status" value="1"/>
</dbReference>
<gene>
    <name evidence="7" type="primary">htrB</name>
    <name evidence="7" type="ORF">RBATCC27255_01005</name>
</gene>
<dbReference type="PROSITE" id="PS50106">
    <property type="entry name" value="PDZ"/>
    <property type="match status" value="1"/>
</dbReference>
<evidence type="ECO:0000313" key="8">
    <source>
        <dbReference type="Proteomes" id="UP000233425"/>
    </source>
</evidence>
<dbReference type="GO" id="GO:0004252">
    <property type="term" value="F:serine-type endopeptidase activity"/>
    <property type="evidence" value="ECO:0007669"/>
    <property type="project" value="InterPro"/>
</dbReference>
<feature type="transmembrane region" description="Helical" evidence="5">
    <location>
        <begin position="168"/>
        <end position="191"/>
    </location>
</feature>
<dbReference type="InterPro" id="IPR001478">
    <property type="entry name" value="PDZ"/>
</dbReference>
<keyword evidence="2 7" id="KW-0645">Protease</keyword>
<dbReference type="Gene3D" id="2.40.10.10">
    <property type="entry name" value="Trypsin-like serine proteases"/>
    <property type="match status" value="2"/>
</dbReference>
<dbReference type="InterPro" id="IPR009003">
    <property type="entry name" value="Peptidase_S1_PA"/>
</dbReference>
<reference evidence="7" key="1">
    <citation type="journal article" date="2018" name="Environ. Microbiol.">
        <title>Sporulation capability and amylosome conservation among diverse human colonic and rumen isolates of the keystone starch-degrader Ruminococcus bromii.</title>
        <authorList>
            <person name="Mukhopadhya I."/>
            <person name="Morais S."/>
            <person name="Laverde-Gomez J."/>
            <person name="Sheridan P.O."/>
            <person name="Walker A.W."/>
            <person name="Kelly W."/>
            <person name="Klieve A.V."/>
            <person name="Ouwerkerk D."/>
            <person name="Duncan S.H."/>
            <person name="Louis P."/>
            <person name="Koropatkin N."/>
            <person name="Cockburn D."/>
            <person name="Kibler R."/>
            <person name="Cooper P.J."/>
            <person name="Sandoval C."/>
            <person name="Crost E."/>
            <person name="Juge N."/>
            <person name="Bayer E.A."/>
            <person name="Flint H.J."/>
        </authorList>
    </citation>
    <scope>NUCLEOTIDE SEQUENCE [LARGE SCALE GENOMIC DNA]</scope>
    <source>
        <strain evidence="7">ATCC 27255</strain>
    </source>
</reference>
<dbReference type="Proteomes" id="UP000233425">
    <property type="component" value="Unassembled WGS sequence"/>
</dbReference>
<dbReference type="SMART" id="SM00228">
    <property type="entry name" value="PDZ"/>
    <property type="match status" value="1"/>
</dbReference>
<dbReference type="Gene3D" id="2.30.42.10">
    <property type="match status" value="1"/>
</dbReference>
<dbReference type="SUPFAM" id="SSF50494">
    <property type="entry name" value="Trypsin-like serine proteases"/>
    <property type="match status" value="1"/>
</dbReference>
<feature type="compositionally biased region" description="Low complexity" evidence="4">
    <location>
        <begin position="530"/>
        <end position="559"/>
    </location>
</feature>
<dbReference type="PANTHER" id="PTHR43343">
    <property type="entry name" value="PEPTIDASE S12"/>
    <property type="match status" value="1"/>
</dbReference>
<feature type="compositionally biased region" description="Low complexity" evidence="4">
    <location>
        <begin position="1"/>
        <end position="10"/>
    </location>
</feature>
<evidence type="ECO:0000256" key="4">
    <source>
        <dbReference type="SAM" id="MobiDB-lite"/>
    </source>
</evidence>
<comment type="caution">
    <text evidence="7">The sequence shown here is derived from an EMBL/GenBank/DDBJ whole genome shotgun (WGS) entry which is preliminary data.</text>
</comment>
<feature type="region of interest" description="Disordered" evidence="4">
    <location>
        <begin position="527"/>
        <end position="567"/>
    </location>
</feature>
<dbReference type="PRINTS" id="PR00834">
    <property type="entry name" value="PROTEASES2C"/>
</dbReference>
<dbReference type="Pfam" id="PF13180">
    <property type="entry name" value="PDZ_2"/>
    <property type="match status" value="1"/>
</dbReference>
<proteinExistence type="inferred from homology"/>
<dbReference type="AlphaFoldDB" id="A0A2N0UUB8"/>
<keyword evidence="5" id="KW-0812">Transmembrane</keyword>
<feature type="compositionally biased region" description="Low complexity" evidence="4">
    <location>
        <begin position="92"/>
        <end position="125"/>
    </location>
</feature>
<name>A0A2N0UUB8_9FIRM</name>
<keyword evidence="3 7" id="KW-0378">Hydrolase</keyword>
<dbReference type="InterPro" id="IPR043504">
    <property type="entry name" value="Peptidase_S1_PA_chymotrypsin"/>
</dbReference>
<evidence type="ECO:0000256" key="1">
    <source>
        <dbReference type="ARBA" id="ARBA00010541"/>
    </source>
</evidence>
<dbReference type="EC" id="3.4.21.107" evidence="7"/>
<dbReference type="RefSeq" id="WP_101029024.1">
    <property type="nucleotide sequence ID" value="NZ_CABMMZ010000046.1"/>
</dbReference>
<evidence type="ECO:0000256" key="3">
    <source>
        <dbReference type="ARBA" id="ARBA00022801"/>
    </source>
</evidence>
<feature type="compositionally biased region" description="Polar residues" evidence="4">
    <location>
        <begin position="16"/>
        <end position="30"/>
    </location>
</feature>
<evidence type="ECO:0000313" key="7">
    <source>
        <dbReference type="EMBL" id="PKD30559.1"/>
    </source>
</evidence>
<feature type="compositionally biased region" description="Polar residues" evidence="4">
    <location>
        <begin position="68"/>
        <end position="91"/>
    </location>
</feature>
<feature type="domain" description="PDZ" evidence="6">
    <location>
        <begin position="439"/>
        <end position="515"/>
    </location>
</feature>
<feature type="compositionally biased region" description="Polar residues" evidence="4">
    <location>
        <begin position="126"/>
        <end position="144"/>
    </location>
</feature>
<dbReference type="PANTHER" id="PTHR43343:SF3">
    <property type="entry name" value="PROTEASE DO-LIKE 8, CHLOROPLASTIC"/>
    <property type="match status" value="1"/>
</dbReference>
<feature type="region of interest" description="Disordered" evidence="4">
    <location>
        <begin position="1"/>
        <end position="163"/>
    </location>
</feature>
<accession>A0A2N0UUB8</accession>
<protein>
    <submittedName>
        <fullName evidence="7">Serine protease Do-like HtrB</fullName>
        <ecNumber evidence="7">3.4.21.107</ecNumber>
    </submittedName>
</protein>
<feature type="compositionally biased region" description="Polar residues" evidence="4">
    <location>
        <begin position="40"/>
        <end position="59"/>
    </location>
</feature>